<dbReference type="GO" id="GO:0005948">
    <property type="term" value="C:acetolactate synthase complex"/>
    <property type="evidence" value="ECO:0007669"/>
    <property type="project" value="TreeGrafter"/>
</dbReference>
<dbReference type="GO" id="GO:0009097">
    <property type="term" value="P:isoleucine biosynthetic process"/>
    <property type="evidence" value="ECO:0007669"/>
    <property type="project" value="TreeGrafter"/>
</dbReference>
<feature type="domain" description="Thiamine pyrophosphate enzyme N-terminal TPP-binding" evidence="6">
    <location>
        <begin position="8"/>
        <end position="120"/>
    </location>
</feature>
<reference evidence="7 8" key="1">
    <citation type="submission" date="2015-11" db="EMBL/GenBank/DDBJ databases">
        <title>Genomic analysis of 38 Legionella species identifies large and diverse effector repertoires.</title>
        <authorList>
            <person name="Burstein D."/>
            <person name="Amaro F."/>
            <person name="Zusman T."/>
            <person name="Lifshitz Z."/>
            <person name="Cohen O."/>
            <person name="Gilbert J.A."/>
            <person name="Pupko T."/>
            <person name="Shuman H.A."/>
            <person name="Segal G."/>
        </authorList>
    </citation>
    <scope>NUCLEOTIDE SEQUENCE [LARGE SCALE GENOMIC DNA]</scope>
    <source>
        <strain evidence="7 8">ATCC 43878</strain>
    </source>
</reference>
<feature type="domain" description="Thiamine pyrophosphate enzyme TPP-binding" evidence="5">
    <location>
        <begin position="385"/>
        <end position="531"/>
    </location>
</feature>
<dbReference type="InterPro" id="IPR011766">
    <property type="entry name" value="TPP_enzyme_TPP-bd"/>
</dbReference>
<dbReference type="PANTHER" id="PTHR18968:SF129">
    <property type="entry name" value="ACETOLACTATE SYNTHASE"/>
    <property type="match status" value="1"/>
</dbReference>
<comment type="similarity">
    <text evidence="1 3">Belongs to the TPP enzyme family.</text>
</comment>
<evidence type="ECO:0000259" key="5">
    <source>
        <dbReference type="Pfam" id="PF02775"/>
    </source>
</evidence>
<dbReference type="EC" id="2.2.1.6" evidence="7"/>
<name>A0A0W0S2Q4_9GAMM</name>
<dbReference type="Pfam" id="PF00205">
    <property type="entry name" value="TPP_enzyme_M"/>
    <property type="match status" value="1"/>
</dbReference>
<evidence type="ECO:0000259" key="4">
    <source>
        <dbReference type="Pfam" id="PF00205"/>
    </source>
</evidence>
<dbReference type="PANTHER" id="PTHR18968">
    <property type="entry name" value="THIAMINE PYROPHOSPHATE ENZYMES"/>
    <property type="match status" value="1"/>
</dbReference>
<feature type="domain" description="Thiamine pyrophosphate enzyme central" evidence="4">
    <location>
        <begin position="193"/>
        <end position="327"/>
    </location>
</feature>
<gene>
    <name evidence="7" type="primary">budB_1</name>
    <name evidence="7" type="ORF">Lbru_2732</name>
</gene>
<evidence type="ECO:0000259" key="6">
    <source>
        <dbReference type="Pfam" id="PF02776"/>
    </source>
</evidence>
<sequence length="552" mass="60522">MNSQNAQNVSQLIVKCLEEEGVEYIFGLPGEENIDFIEALSGSHKIRFVLTRHEQGASFMADIYGRLTGKAGVCLATLGPGAINLILGTADANLDSSPLVAIAAQASLDRLNKESHQIIDLNRLFAPVTKWNAMISLPSVTSELVRKAFKLAQSERTGAVALILPEDVAAQTTTSIPLKPQLPKQTMPNLGQIKKAATCINEAKKVIILAGAGVYRHKAEEALTRFVKQTKIPVATTFMAKGVVSADDPMAIGTIGFMRHDYSNFGFDEADVVITVGYDLVEYSPKSWNPVNDKKIIHIHGTVAEVDTNYILEVGIEGSITACLDALAKEIKPREHLSKEMRSLRAMLEKEITDHEKDDSFPVKPQRIIADLRKAMGKSDIVLCDTGALKMWMARLYPCYQSNTCIISNSLATMGFTLPGAIAAKLVHPERHVVAVMGDGSFLMNSQEIETAKREKIPFVILIWRDEAYGLIQWKQNLEFGHSAHVTFTNPDFIQYAQSFGIQAHSIKSADELLPTLKSALASNEIVLIDCPVDYSENVKLTDKLGNLTSSI</sequence>
<keyword evidence="8" id="KW-1185">Reference proteome</keyword>
<dbReference type="Gene3D" id="3.40.50.970">
    <property type="match status" value="2"/>
</dbReference>
<dbReference type="NCBIfam" id="NF006187">
    <property type="entry name" value="PRK08322.1"/>
    <property type="match status" value="1"/>
</dbReference>
<protein>
    <submittedName>
        <fullName evidence="7">Acetolactate synthase</fullName>
        <ecNumber evidence="7">2.2.1.6</ecNumber>
    </submittedName>
</protein>
<evidence type="ECO:0000313" key="7">
    <source>
        <dbReference type="EMBL" id="KTC77839.1"/>
    </source>
</evidence>
<dbReference type="SUPFAM" id="SSF52467">
    <property type="entry name" value="DHS-like NAD/FAD-binding domain"/>
    <property type="match status" value="1"/>
</dbReference>
<dbReference type="PATRIC" id="fig|29422.6.peg.2899"/>
<dbReference type="PROSITE" id="PS00187">
    <property type="entry name" value="TPP_ENZYMES"/>
    <property type="match status" value="1"/>
</dbReference>
<dbReference type="OrthoDB" id="9785953at2"/>
<dbReference type="STRING" id="29422.Lbru_2732"/>
<dbReference type="Pfam" id="PF02776">
    <property type="entry name" value="TPP_enzyme_N"/>
    <property type="match status" value="1"/>
</dbReference>
<dbReference type="GO" id="GO:0009099">
    <property type="term" value="P:L-valine biosynthetic process"/>
    <property type="evidence" value="ECO:0007669"/>
    <property type="project" value="TreeGrafter"/>
</dbReference>
<evidence type="ECO:0000313" key="8">
    <source>
        <dbReference type="Proteomes" id="UP000054742"/>
    </source>
</evidence>
<organism evidence="7 8">
    <name type="scientific">Legionella brunensis</name>
    <dbReference type="NCBI Taxonomy" id="29422"/>
    <lineage>
        <taxon>Bacteria</taxon>
        <taxon>Pseudomonadati</taxon>
        <taxon>Pseudomonadota</taxon>
        <taxon>Gammaproteobacteria</taxon>
        <taxon>Legionellales</taxon>
        <taxon>Legionellaceae</taxon>
        <taxon>Legionella</taxon>
    </lineage>
</organism>
<dbReference type="Proteomes" id="UP000054742">
    <property type="component" value="Unassembled WGS sequence"/>
</dbReference>
<dbReference type="AlphaFoldDB" id="A0A0W0S2Q4"/>
<dbReference type="EMBL" id="LNXV01000034">
    <property type="protein sequence ID" value="KTC77839.1"/>
    <property type="molecule type" value="Genomic_DNA"/>
</dbReference>
<dbReference type="FunFam" id="3.40.50.970:FF:000007">
    <property type="entry name" value="Acetolactate synthase"/>
    <property type="match status" value="1"/>
</dbReference>
<dbReference type="RefSeq" id="WP_058442711.1">
    <property type="nucleotide sequence ID" value="NZ_CAAAHU010000011.1"/>
</dbReference>
<dbReference type="InterPro" id="IPR012001">
    <property type="entry name" value="Thiamin_PyroP_enz_TPP-bd_dom"/>
</dbReference>
<comment type="caution">
    <text evidence="7">The sequence shown here is derived from an EMBL/GenBank/DDBJ whole genome shotgun (WGS) entry which is preliminary data.</text>
</comment>
<evidence type="ECO:0000256" key="2">
    <source>
        <dbReference type="ARBA" id="ARBA00023052"/>
    </source>
</evidence>
<dbReference type="GO" id="GO:0050660">
    <property type="term" value="F:flavin adenine dinucleotide binding"/>
    <property type="evidence" value="ECO:0007669"/>
    <property type="project" value="TreeGrafter"/>
</dbReference>
<dbReference type="Gene3D" id="3.40.50.1220">
    <property type="entry name" value="TPP-binding domain"/>
    <property type="match status" value="1"/>
</dbReference>
<dbReference type="InterPro" id="IPR045229">
    <property type="entry name" value="TPP_enz"/>
</dbReference>
<dbReference type="InterPro" id="IPR029035">
    <property type="entry name" value="DHS-like_NAD/FAD-binding_dom"/>
</dbReference>
<keyword evidence="7" id="KW-0808">Transferase</keyword>
<dbReference type="SUPFAM" id="SSF52518">
    <property type="entry name" value="Thiamin diphosphate-binding fold (THDP-binding)"/>
    <property type="match status" value="2"/>
</dbReference>
<evidence type="ECO:0000256" key="1">
    <source>
        <dbReference type="ARBA" id="ARBA00007812"/>
    </source>
</evidence>
<dbReference type="GO" id="GO:0030976">
    <property type="term" value="F:thiamine pyrophosphate binding"/>
    <property type="evidence" value="ECO:0007669"/>
    <property type="project" value="InterPro"/>
</dbReference>
<accession>A0A0W0S2Q4</accession>
<proteinExistence type="inferred from homology"/>
<keyword evidence="2 3" id="KW-0786">Thiamine pyrophosphate</keyword>
<dbReference type="CDD" id="cd02010">
    <property type="entry name" value="TPP_ALS"/>
    <property type="match status" value="1"/>
</dbReference>
<evidence type="ECO:0000256" key="3">
    <source>
        <dbReference type="RuleBase" id="RU362132"/>
    </source>
</evidence>
<dbReference type="Pfam" id="PF02775">
    <property type="entry name" value="TPP_enzyme_C"/>
    <property type="match status" value="1"/>
</dbReference>
<dbReference type="InterPro" id="IPR029061">
    <property type="entry name" value="THDP-binding"/>
</dbReference>
<dbReference type="GO" id="GO:0000287">
    <property type="term" value="F:magnesium ion binding"/>
    <property type="evidence" value="ECO:0007669"/>
    <property type="project" value="InterPro"/>
</dbReference>
<dbReference type="GO" id="GO:0003984">
    <property type="term" value="F:acetolactate synthase activity"/>
    <property type="evidence" value="ECO:0007669"/>
    <property type="project" value="UniProtKB-EC"/>
</dbReference>
<dbReference type="InterPro" id="IPR000399">
    <property type="entry name" value="TPP-bd_CS"/>
</dbReference>
<dbReference type="InterPro" id="IPR012000">
    <property type="entry name" value="Thiamin_PyroP_enz_cen_dom"/>
</dbReference>
<dbReference type="CDD" id="cd07035">
    <property type="entry name" value="TPP_PYR_POX_like"/>
    <property type="match status" value="1"/>
</dbReference>